<sequence length="409" mass="45495">MTPEDAVDYHQQLIARFRLADDVAESTRNKFGQLGIAYAHGVLCYELFTLVEDAAQLTLEQALRDRFAAQYHGQAIEVRDRRKHEHQIAMTSFNDFFYSFREIRGAEIRLAASREWVTFNGTLAGLLTWARREGLLGGQRNRSLDRVWRDLRNMVAHGAYHLVSPVEAARSLSDLSEVINRLWGHPTPGGRLYPAPLSRSIVAIGWSDSGDKITLGYADDLVEISDEENFTYVLVRAVFCPGGATDPNLLNFDARSATTTFPTQYIWGPGSRDEAVVWLDGHHPQPDECDYLDQVVLVRIHGGQVGLPMYPRIAAGLPPKEHRDSTWYVLRVDRGLDALAHLRAVVGTAAEHAAEGECRACPVETLARGDFTAALKAASNAGADTTPLRVPDVRTPFTRFIPLPAPLQR</sequence>
<comment type="caution">
    <text evidence="1">The sequence shown here is derived from an EMBL/GenBank/DDBJ whole genome shotgun (WGS) entry which is preliminary data.</text>
</comment>
<evidence type="ECO:0000313" key="2">
    <source>
        <dbReference type="Proteomes" id="UP001165135"/>
    </source>
</evidence>
<evidence type="ECO:0000313" key="1">
    <source>
        <dbReference type="EMBL" id="GLY80586.1"/>
    </source>
</evidence>
<gene>
    <name evidence="1" type="ORF">Airi01_088530</name>
</gene>
<name>A0A9W6VWB0_9ACTN</name>
<accession>A0A9W6VWB0</accession>
<dbReference type="AlphaFoldDB" id="A0A9W6VWB0"/>
<dbReference type="EMBL" id="BSTJ01000015">
    <property type="protein sequence ID" value="GLY80586.1"/>
    <property type="molecule type" value="Genomic_DNA"/>
</dbReference>
<reference evidence="1" key="1">
    <citation type="submission" date="2023-03" db="EMBL/GenBank/DDBJ databases">
        <title>Actinoallomurus iriomotensis NBRC 103681.</title>
        <authorList>
            <person name="Ichikawa N."/>
            <person name="Sato H."/>
            <person name="Tonouchi N."/>
        </authorList>
    </citation>
    <scope>NUCLEOTIDE SEQUENCE</scope>
    <source>
        <strain evidence="1">NBRC 103681</strain>
    </source>
</reference>
<proteinExistence type="predicted"/>
<organism evidence="1 2">
    <name type="scientific">Actinoallomurus iriomotensis</name>
    <dbReference type="NCBI Taxonomy" id="478107"/>
    <lineage>
        <taxon>Bacteria</taxon>
        <taxon>Bacillati</taxon>
        <taxon>Actinomycetota</taxon>
        <taxon>Actinomycetes</taxon>
        <taxon>Streptosporangiales</taxon>
        <taxon>Thermomonosporaceae</taxon>
        <taxon>Actinoallomurus</taxon>
    </lineage>
</organism>
<protein>
    <submittedName>
        <fullName evidence="1">Uncharacterized protein</fullName>
    </submittedName>
</protein>
<dbReference type="Proteomes" id="UP001165135">
    <property type="component" value="Unassembled WGS sequence"/>
</dbReference>